<proteinExistence type="predicted"/>
<dbReference type="Pfam" id="PF04055">
    <property type="entry name" value="Radical_SAM"/>
    <property type="match status" value="1"/>
</dbReference>
<dbReference type="CDD" id="cd01335">
    <property type="entry name" value="Radical_SAM"/>
    <property type="match status" value="1"/>
</dbReference>
<dbReference type="InterPro" id="IPR058240">
    <property type="entry name" value="rSAM_sf"/>
</dbReference>
<reference evidence="8" key="1">
    <citation type="submission" date="2017-08" db="EMBL/GenBank/DDBJ databases">
        <title>A dynamic microbial community with high functional redundancy inhabits the cold, oxic subseafloor aquifer.</title>
        <authorList>
            <person name="Tully B.J."/>
            <person name="Wheat C.G."/>
            <person name="Glazer B.T."/>
            <person name="Huber J.A."/>
        </authorList>
    </citation>
    <scope>NUCLEOTIDE SEQUENCE [LARGE SCALE GENOMIC DNA]</scope>
</reference>
<evidence type="ECO:0000313" key="8">
    <source>
        <dbReference type="Proteomes" id="UP000218113"/>
    </source>
</evidence>
<keyword evidence="3" id="KW-0479">Metal-binding</keyword>
<dbReference type="AlphaFoldDB" id="A0A2A4T9C7"/>
<dbReference type="PANTHER" id="PTHR43409:SF16">
    <property type="entry name" value="SLR0320 PROTEIN"/>
    <property type="match status" value="1"/>
</dbReference>
<evidence type="ECO:0000256" key="3">
    <source>
        <dbReference type="ARBA" id="ARBA00022723"/>
    </source>
</evidence>
<accession>A0A2A4T9C7</accession>
<gene>
    <name evidence="7" type="ORF">COB67_03100</name>
</gene>
<dbReference type="SUPFAM" id="SSF102114">
    <property type="entry name" value="Radical SAM enzymes"/>
    <property type="match status" value="1"/>
</dbReference>
<dbReference type="PROSITE" id="PS51918">
    <property type="entry name" value="RADICAL_SAM"/>
    <property type="match status" value="1"/>
</dbReference>
<dbReference type="InterPro" id="IPR006638">
    <property type="entry name" value="Elp3/MiaA/NifB-like_rSAM"/>
</dbReference>
<evidence type="ECO:0000259" key="6">
    <source>
        <dbReference type="PROSITE" id="PS51918"/>
    </source>
</evidence>
<comment type="caution">
    <text evidence="7">The sequence shown here is derived from an EMBL/GenBank/DDBJ whole genome shotgun (WGS) entry which is preliminary data.</text>
</comment>
<dbReference type="GO" id="GO:0051536">
    <property type="term" value="F:iron-sulfur cluster binding"/>
    <property type="evidence" value="ECO:0007669"/>
    <property type="project" value="UniProtKB-KW"/>
</dbReference>
<dbReference type="InterPro" id="IPR007197">
    <property type="entry name" value="rSAM"/>
</dbReference>
<dbReference type="SFLD" id="SFLDS00029">
    <property type="entry name" value="Radical_SAM"/>
    <property type="match status" value="1"/>
</dbReference>
<dbReference type="GO" id="GO:0005829">
    <property type="term" value="C:cytosol"/>
    <property type="evidence" value="ECO:0007669"/>
    <property type="project" value="TreeGrafter"/>
</dbReference>
<dbReference type="InterPro" id="IPR051198">
    <property type="entry name" value="BchE-like"/>
</dbReference>
<dbReference type="GO" id="GO:0046872">
    <property type="term" value="F:metal ion binding"/>
    <property type="evidence" value="ECO:0007669"/>
    <property type="project" value="UniProtKB-KW"/>
</dbReference>
<evidence type="ECO:0000256" key="5">
    <source>
        <dbReference type="ARBA" id="ARBA00023014"/>
    </source>
</evidence>
<dbReference type="InterPro" id="IPR025288">
    <property type="entry name" value="DUF4080"/>
</dbReference>
<protein>
    <recommendedName>
        <fullName evidence="6">Radical SAM core domain-containing protein</fullName>
    </recommendedName>
</protein>
<evidence type="ECO:0000256" key="2">
    <source>
        <dbReference type="ARBA" id="ARBA00022691"/>
    </source>
</evidence>
<organism evidence="7 8">
    <name type="scientific">SAR324 cluster bacterium</name>
    <dbReference type="NCBI Taxonomy" id="2024889"/>
    <lineage>
        <taxon>Bacteria</taxon>
        <taxon>Deltaproteobacteria</taxon>
        <taxon>SAR324 cluster</taxon>
    </lineage>
</organism>
<keyword evidence="5" id="KW-0411">Iron-sulfur</keyword>
<keyword evidence="4" id="KW-0408">Iron</keyword>
<dbReference type="SMART" id="SM00729">
    <property type="entry name" value="Elp3"/>
    <property type="match status" value="1"/>
</dbReference>
<keyword evidence="2" id="KW-0949">S-adenosyl-L-methionine</keyword>
<dbReference type="Proteomes" id="UP000218113">
    <property type="component" value="Unassembled WGS sequence"/>
</dbReference>
<dbReference type="Pfam" id="PF13311">
    <property type="entry name" value="DUF4080"/>
    <property type="match status" value="1"/>
</dbReference>
<sequence>MESPFQLGLIEQNKRLLYMETSRGCPFRCRFCTSSEDAPRIFPIEHIQKDLEVISQMESKVVKVLDRSFHMGTGRTLKLLRAFMDTPASLRFHLELNPDRISEDVMELFAEAPAGKFQFEIGLQTLHEESLKKIDRRMEVGKSLKNIRQLMDLKKHHVHLDLIVGLPDETAAMCEDSLNRVFTLHAHHLQLGTLKLLPGTSLLHLAKQYGYLWDQEPPYEILKNSTLNFQDMMQFKKYAELLERLWNSDLLFNCMTRLITHYYEDQVVNFFREILVFSEDKLATQHLQTDSIFTYFVDFLLEKNWLEQDSLLRELLLWDYLKLMNPSSKSHPWLREQLVFQAVSWEEADKKRFPILELSEVACEMINRRLLSPMMAGTHALWLQVHKRGRPLKTLQLQQELANGTIN</sequence>
<feature type="domain" description="Radical SAM core" evidence="6">
    <location>
        <begin position="11"/>
        <end position="243"/>
    </location>
</feature>
<evidence type="ECO:0000313" key="7">
    <source>
        <dbReference type="EMBL" id="PCI29909.1"/>
    </source>
</evidence>
<name>A0A2A4T9C7_9DELT</name>
<dbReference type="PANTHER" id="PTHR43409">
    <property type="entry name" value="ANAEROBIC MAGNESIUM-PROTOPORPHYRIN IX MONOMETHYL ESTER CYCLASE-RELATED"/>
    <property type="match status" value="1"/>
</dbReference>
<dbReference type="EMBL" id="NVSR01000009">
    <property type="protein sequence ID" value="PCI29909.1"/>
    <property type="molecule type" value="Genomic_DNA"/>
</dbReference>
<comment type="cofactor">
    <cofactor evidence="1">
        <name>[4Fe-4S] cluster</name>
        <dbReference type="ChEBI" id="CHEBI:49883"/>
    </cofactor>
</comment>
<dbReference type="GO" id="GO:0003824">
    <property type="term" value="F:catalytic activity"/>
    <property type="evidence" value="ECO:0007669"/>
    <property type="project" value="InterPro"/>
</dbReference>
<evidence type="ECO:0000256" key="1">
    <source>
        <dbReference type="ARBA" id="ARBA00001966"/>
    </source>
</evidence>
<dbReference type="SFLD" id="SFLDG01082">
    <property type="entry name" value="B12-binding_domain_containing"/>
    <property type="match status" value="1"/>
</dbReference>
<dbReference type="InterPro" id="IPR023404">
    <property type="entry name" value="rSAM_horseshoe"/>
</dbReference>
<dbReference type="Gene3D" id="3.80.30.20">
    <property type="entry name" value="tm_1862 like domain"/>
    <property type="match status" value="1"/>
</dbReference>
<evidence type="ECO:0000256" key="4">
    <source>
        <dbReference type="ARBA" id="ARBA00023004"/>
    </source>
</evidence>